<dbReference type="GO" id="GO:0003964">
    <property type="term" value="F:RNA-directed DNA polymerase activity"/>
    <property type="evidence" value="ECO:0007669"/>
    <property type="project" value="UniProtKB-KW"/>
</dbReference>
<dbReference type="GO" id="GO:0004519">
    <property type="term" value="F:endonuclease activity"/>
    <property type="evidence" value="ECO:0007669"/>
    <property type="project" value="UniProtKB-KW"/>
</dbReference>
<keyword evidence="2" id="KW-0548">Nucleotidyltransferase</keyword>
<dbReference type="PANTHER" id="PTHR37984:SF5">
    <property type="entry name" value="PROTEIN NYNRIN-LIKE"/>
    <property type="match status" value="1"/>
</dbReference>
<evidence type="ECO:0000256" key="5">
    <source>
        <dbReference type="ARBA" id="ARBA00022801"/>
    </source>
</evidence>
<evidence type="ECO:0000259" key="7">
    <source>
        <dbReference type="Pfam" id="PF17917"/>
    </source>
</evidence>
<name>A0A8X6ILN9_NEPPI</name>
<dbReference type="OrthoDB" id="6431154at2759"/>
<dbReference type="EMBL" id="BMAW01091666">
    <property type="protein sequence ID" value="GFS51071.1"/>
    <property type="molecule type" value="Genomic_DNA"/>
</dbReference>
<keyword evidence="9" id="KW-1185">Reference proteome</keyword>
<dbReference type="Pfam" id="PF17917">
    <property type="entry name" value="RT_RNaseH"/>
    <property type="match status" value="1"/>
</dbReference>
<evidence type="ECO:0000313" key="9">
    <source>
        <dbReference type="Proteomes" id="UP000887013"/>
    </source>
</evidence>
<accession>A0A8X6ILN9</accession>
<dbReference type="SUPFAM" id="SSF56672">
    <property type="entry name" value="DNA/RNA polymerases"/>
    <property type="match status" value="1"/>
</dbReference>
<gene>
    <name evidence="8" type="primary">POL_142</name>
    <name evidence="8" type="ORF">NPIL_642781</name>
</gene>
<evidence type="ECO:0000256" key="3">
    <source>
        <dbReference type="ARBA" id="ARBA00022722"/>
    </source>
</evidence>
<comment type="caution">
    <text evidence="8">The sequence shown here is derived from an EMBL/GenBank/DDBJ whole genome shotgun (WGS) entry which is preliminary data.</text>
</comment>
<proteinExistence type="predicted"/>
<dbReference type="InterPro" id="IPR041373">
    <property type="entry name" value="RT_RNaseH"/>
</dbReference>
<protein>
    <submittedName>
        <fullName evidence="8">Retrovirus-related Pol polyprotein from transposon 412</fullName>
    </submittedName>
</protein>
<evidence type="ECO:0000256" key="6">
    <source>
        <dbReference type="ARBA" id="ARBA00022918"/>
    </source>
</evidence>
<feature type="domain" description="Reverse transcriptase RNase H-like" evidence="7">
    <location>
        <begin position="85"/>
        <end position="172"/>
    </location>
</feature>
<dbReference type="GO" id="GO:0016787">
    <property type="term" value="F:hydrolase activity"/>
    <property type="evidence" value="ECO:0007669"/>
    <property type="project" value="UniProtKB-KW"/>
</dbReference>
<reference evidence="8" key="1">
    <citation type="submission" date="2020-08" db="EMBL/GenBank/DDBJ databases">
        <title>Multicomponent nature underlies the extraordinary mechanical properties of spider dragline silk.</title>
        <authorList>
            <person name="Kono N."/>
            <person name="Nakamura H."/>
            <person name="Mori M."/>
            <person name="Yoshida Y."/>
            <person name="Ohtoshi R."/>
            <person name="Malay A.D."/>
            <person name="Moran D.A.P."/>
            <person name="Tomita M."/>
            <person name="Numata K."/>
            <person name="Arakawa K."/>
        </authorList>
    </citation>
    <scope>NUCLEOTIDE SEQUENCE</scope>
</reference>
<keyword evidence="5" id="KW-0378">Hydrolase</keyword>
<dbReference type="InterPro" id="IPR043502">
    <property type="entry name" value="DNA/RNA_pol_sf"/>
</dbReference>
<evidence type="ECO:0000256" key="4">
    <source>
        <dbReference type="ARBA" id="ARBA00022759"/>
    </source>
</evidence>
<dbReference type="AlphaFoldDB" id="A0A8X6ILN9"/>
<keyword evidence="3" id="KW-0540">Nuclease</keyword>
<evidence type="ECO:0000256" key="1">
    <source>
        <dbReference type="ARBA" id="ARBA00022679"/>
    </source>
</evidence>
<evidence type="ECO:0000256" key="2">
    <source>
        <dbReference type="ARBA" id="ARBA00022695"/>
    </source>
</evidence>
<dbReference type="Proteomes" id="UP000887013">
    <property type="component" value="Unassembled WGS sequence"/>
</dbReference>
<dbReference type="InterPro" id="IPR050951">
    <property type="entry name" value="Retrovirus_Pol_polyprotein"/>
</dbReference>
<dbReference type="PANTHER" id="PTHR37984">
    <property type="entry name" value="PROTEIN CBG26694"/>
    <property type="match status" value="1"/>
</dbReference>
<sequence>MSTDSFLLGFRRFVYRSVLYSDNVKTFKRANCELKKWWMRIDDNEVKNEFASKGIVWKFIVERSPLWGDLKDALCKVTFLAHRVPDANLSLVTDALDTAEAAVYQQEVNGLRQPLSFFPRSLTRSRRKYSTYDKDFLAIYLGVKYFKYILEGRPFIIFPDHKPLTFAFQQELVKANP</sequence>
<organism evidence="8 9">
    <name type="scientific">Nephila pilipes</name>
    <name type="common">Giant wood spider</name>
    <name type="synonym">Nephila maculata</name>
    <dbReference type="NCBI Taxonomy" id="299642"/>
    <lineage>
        <taxon>Eukaryota</taxon>
        <taxon>Metazoa</taxon>
        <taxon>Ecdysozoa</taxon>
        <taxon>Arthropoda</taxon>
        <taxon>Chelicerata</taxon>
        <taxon>Arachnida</taxon>
        <taxon>Araneae</taxon>
        <taxon>Araneomorphae</taxon>
        <taxon>Entelegynae</taxon>
        <taxon>Araneoidea</taxon>
        <taxon>Nephilidae</taxon>
        <taxon>Nephila</taxon>
    </lineage>
</organism>
<keyword evidence="6" id="KW-0695">RNA-directed DNA polymerase</keyword>
<keyword evidence="4" id="KW-0255">Endonuclease</keyword>
<evidence type="ECO:0000313" key="8">
    <source>
        <dbReference type="EMBL" id="GFS51071.1"/>
    </source>
</evidence>
<keyword evidence="1" id="KW-0808">Transferase</keyword>